<sequence length="160" mass="18030">MGLNDIYSAVRSNILMLTPLPSVNQAYSLFIQDEKQREIHVAQHPVETAFLEGNQQTYFQKYANREGKFKANLEEKKSNLMCNYCKKPGHSIDKCYGIIGFPSTLKFTKSRKYHGGTHSNAAILLQGSELRRVLDVLSNFDLDLTPSSRAKADSTKINKG</sequence>
<evidence type="ECO:0000313" key="1">
    <source>
        <dbReference type="Proteomes" id="UP000189701"/>
    </source>
</evidence>
<dbReference type="OrthoDB" id="1751612at2759"/>
<name>A0A1U7YP48_NICSY</name>
<keyword evidence="1" id="KW-1185">Reference proteome</keyword>
<protein>
    <submittedName>
        <fullName evidence="2">Uncharacterized protein LOC104250028</fullName>
    </submittedName>
</protein>
<evidence type="ECO:0000313" key="2">
    <source>
        <dbReference type="RefSeq" id="XP_009804863.1"/>
    </source>
</evidence>
<organism evidence="1 2">
    <name type="scientific">Nicotiana sylvestris</name>
    <name type="common">Wood tobacco</name>
    <name type="synonym">South American tobacco</name>
    <dbReference type="NCBI Taxonomy" id="4096"/>
    <lineage>
        <taxon>Eukaryota</taxon>
        <taxon>Viridiplantae</taxon>
        <taxon>Streptophyta</taxon>
        <taxon>Embryophyta</taxon>
        <taxon>Tracheophyta</taxon>
        <taxon>Spermatophyta</taxon>
        <taxon>Magnoliopsida</taxon>
        <taxon>eudicotyledons</taxon>
        <taxon>Gunneridae</taxon>
        <taxon>Pentapetalae</taxon>
        <taxon>asterids</taxon>
        <taxon>lamiids</taxon>
        <taxon>Solanales</taxon>
        <taxon>Solanaceae</taxon>
        <taxon>Nicotianoideae</taxon>
        <taxon>Nicotianeae</taxon>
        <taxon>Nicotiana</taxon>
    </lineage>
</organism>
<proteinExistence type="predicted"/>
<dbReference type="PANTHER" id="PTHR34222">
    <property type="entry name" value="GAG_PRE-INTEGRS DOMAIN-CONTAINING PROTEIN"/>
    <property type="match status" value="1"/>
</dbReference>
<dbReference type="PANTHER" id="PTHR34222:SF33">
    <property type="entry name" value="RETROTRANSPOSON GAG DOMAIN-CONTAINING PROTEIN"/>
    <property type="match status" value="1"/>
</dbReference>
<dbReference type="RefSeq" id="XP_009804863.1">
    <property type="nucleotide sequence ID" value="XM_009806561.1"/>
</dbReference>
<dbReference type="GO" id="GO:0008270">
    <property type="term" value="F:zinc ion binding"/>
    <property type="evidence" value="ECO:0007669"/>
    <property type="project" value="InterPro"/>
</dbReference>
<gene>
    <name evidence="2" type="primary">LOC104250028</name>
</gene>
<reference evidence="2" key="2">
    <citation type="submission" date="2025-08" db="UniProtKB">
        <authorList>
            <consortium name="RefSeq"/>
        </authorList>
    </citation>
    <scope>IDENTIFICATION</scope>
    <source>
        <tissue evidence="2">Leaf</tissue>
    </source>
</reference>
<reference evidence="1" key="1">
    <citation type="journal article" date="2013" name="Genome Biol.">
        <title>Reference genomes and transcriptomes of Nicotiana sylvestris and Nicotiana tomentosiformis.</title>
        <authorList>
            <person name="Sierro N."/>
            <person name="Battey J.N."/>
            <person name="Ouadi S."/>
            <person name="Bovet L."/>
            <person name="Goepfert S."/>
            <person name="Bakaher N."/>
            <person name="Peitsch M.C."/>
            <person name="Ivanov N.V."/>
        </authorList>
    </citation>
    <scope>NUCLEOTIDE SEQUENCE [LARGE SCALE GENOMIC DNA]</scope>
</reference>
<dbReference type="Proteomes" id="UP000189701">
    <property type="component" value="Unplaced"/>
</dbReference>
<dbReference type="eggNOG" id="KOG0017">
    <property type="taxonomic scope" value="Eukaryota"/>
</dbReference>
<dbReference type="InterPro" id="IPR036875">
    <property type="entry name" value="Znf_CCHC_sf"/>
</dbReference>
<dbReference type="SUPFAM" id="SSF57756">
    <property type="entry name" value="Retrovirus zinc finger-like domains"/>
    <property type="match status" value="1"/>
</dbReference>
<dbReference type="GO" id="GO:0003676">
    <property type="term" value="F:nucleic acid binding"/>
    <property type="evidence" value="ECO:0007669"/>
    <property type="project" value="InterPro"/>
</dbReference>
<dbReference type="AlphaFoldDB" id="A0A1U7YP48"/>
<accession>A0A1U7YP48</accession>